<gene>
    <name evidence="2" type="ORF">ACFPN2_33550</name>
</gene>
<protein>
    <submittedName>
        <fullName evidence="2">FecR family protein</fullName>
    </submittedName>
</protein>
<keyword evidence="3" id="KW-1185">Reference proteome</keyword>
<dbReference type="EMBL" id="JBHSDU010000015">
    <property type="protein sequence ID" value="MFC4314049.1"/>
    <property type="molecule type" value="Genomic_DNA"/>
</dbReference>
<dbReference type="RefSeq" id="WP_380606727.1">
    <property type="nucleotide sequence ID" value="NZ_JBHSDU010000015.1"/>
</dbReference>
<reference evidence="3" key="1">
    <citation type="journal article" date="2019" name="Int. J. Syst. Evol. Microbiol.">
        <title>The Global Catalogue of Microorganisms (GCM) 10K type strain sequencing project: providing services to taxonomists for standard genome sequencing and annotation.</title>
        <authorList>
            <consortium name="The Broad Institute Genomics Platform"/>
            <consortium name="The Broad Institute Genome Sequencing Center for Infectious Disease"/>
            <person name="Wu L."/>
            <person name="Ma J."/>
        </authorList>
    </citation>
    <scope>NUCLEOTIDE SEQUENCE [LARGE SCALE GENOMIC DNA]</scope>
    <source>
        <strain evidence="3">CGMCC 1.10759</strain>
    </source>
</reference>
<dbReference type="InterPro" id="IPR006860">
    <property type="entry name" value="FecR"/>
</dbReference>
<organism evidence="2 3">
    <name type="scientific">Steroidobacter flavus</name>
    <dbReference type="NCBI Taxonomy" id="1842136"/>
    <lineage>
        <taxon>Bacteria</taxon>
        <taxon>Pseudomonadati</taxon>
        <taxon>Pseudomonadota</taxon>
        <taxon>Gammaproteobacteria</taxon>
        <taxon>Steroidobacterales</taxon>
        <taxon>Steroidobacteraceae</taxon>
        <taxon>Steroidobacter</taxon>
    </lineage>
</organism>
<dbReference type="Gene3D" id="3.55.50.30">
    <property type="match status" value="1"/>
</dbReference>
<feature type="domain" description="FecR protein" evidence="1">
    <location>
        <begin position="42"/>
        <end position="133"/>
    </location>
</feature>
<dbReference type="Pfam" id="PF04773">
    <property type="entry name" value="FecR"/>
    <property type="match status" value="1"/>
</dbReference>
<comment type="caution">
    <text evidence="2">The sequence shown here is derived from an EMBL/GenBank/DDBJ whole genome shotgun (WGS) entry which is preliminary data.</text>
</comment>
<evidence type="ECO:0000313" key="2">
    <source>
        <dbReference type="EMBL" id="MFC4314049.1"/>
    </source>
</evidence>
<evidence type="ECO:0000259" key="1">
    <source>
        <dbReference type="Pfam" id="PF04773"/>
    </source>
</evidence>
<dbReference type="InterPro" id="IPR012373">
    <property type="entry name" value="Ferrdict_sens_TM"/>
</dbReference>
<dbReference type="Gene3D" id="2.60.120.1440">
    <property type="match status" value="1"/>
</dbReference>
<accession>A0ABV8T6N1</accession>
<evidence type="ECO:0000313" key="3">
    <source>
        <dbReference type="Proteomes" id="UP001595904"/>
    </source>
</evidence>
<dbReference type="PANTHER" id="PTHR30273:SF2">
    <property type="entry name" value="PROTEIN FECR"/>
    <property type="match status" value="1"/>
</dbReference>
<dbReference type="PANTHER" id="PTHR30273">
    <property type="entry name" value="PERIPLASMIC SIGNAL SENSOR AND SIGMA FACTOR ACTIVATOR FECR-RELATED"/>
    <property type="match status" value="1"/>
</dbReference>
<name>A0ABV8T6N1_9GAMM</name>
<dbReference type="Proteomes" id="UP001595904">
    <property type="component" value="Unassembled WGS sequence"/>
</dbReference>
<sequence length="245" mass="26017">MRGSTGHGAKLRATPRMFAAAAAIAAVTFLGIIAAHAHWLADYRTTAGEQRRLTLADGSEVLLDSATALDVDYSAGVRDVHLLSGQALFHVAHDPSRPFVVHDGALTATALGTVYAVHHGDDSSKVTVREGRVAVAREDGQRLTLGAGEAITASNERIVRTLVDTDAVLAWERGVLVFKQAPLAEVVAELNRHRRGHIIIASSRARDMPVSGAFRLSEIDSSLSSLAAVFPIRVTSIGGYLSVVR</sequence>
<proteinExistence type="predicted"/>